<evidence type="ECO:0008006" key="4">
    <source>
        <dbReference type="Google" id="ProtNLM"/>
    </source>
</evidence>
<feature type="transmembrane region" description="Helical" evidence="1">
    <location>
        <begin position="41"/>
        <end position="62"/>
    </location>
</feature>
<keyword evidence="1" id="KW-0472">Membrane</keyword>
<feature type="transmembrane region" description="Helical" evidence="1">
    <location>
        <begin position="7"/>
        <end position="29"/>
    </location>
</feature>
<dbReference type="OrthoDB" id="4485518at2"/>
<evidence type="ECO:0000313" key="2">
    <source>
        <dbReference type="EMBL" id="SOE70062.1"/>
    </source>
</evidence>
<name>A0A2C8ZVZ8_9MICO</name>
<accession>A0A2C8ZVZ8</accession>
<keyword evidence="1" id="KW-1133">Transmembrane helix</keyword>
<organism evidence="2 3">
    <name type="scientific">Salinibacterium xinjiangense</name>
    <dbReference type="NCBI Taxonomy" id="386302"/>
    <lineage>
        <taxon>Bacteria</taxon>
        <taxon>Bacillati</taxon>
        <taxon>Actinomycetota</taxon>
        <taxon>Actinomycetes</taxon>
        <taxon>Micrococcales</taxon>
        <taxon>Microbacteriaceae</taxon>
        <taxon>Salinibacterium</taxon>
    </lineage>
</organism>
<sequence>MKARIATIVMAALLVLYLVFVTNYAILLITSVQPLAKVMGFALIVLPFIGGWVLVADLLFVVRGERLLAKLRSEGGLPVDNLPRLPSGRADPIAADAEFPVYQAEVEAAPESWRAWLRLGLAYDASGDRRRARWATRRAISLHRSADA</sequence>
<dbReference type="EMBL" id="OCST01000004">
    <property type="protein sequence ID" value="SOE70062.1"/>
    <property type="molecule type" value="Genomic_DNA"/>
</dbReference>
<dbReference type="AlphaFoldDB" id="A0A2C8ZVZ8"/>
<gene>
    <name evidence="2" type="ORF">SAMN06296378_2129</name>
</gene>
<keyword evidence="1" id="KW-0812">Transmembrane</keyword>
<dbReference type="SUPFAM" id="SSF48452">
    <property type="entry name" value="TPR-like"/>
    <property type="match status" value="1"/>
</dbReference>
<dbReference type="RefSeq" id="WP_097061200.1">
    <property type="nucleotide sequence ID" value="NZ_BMLC01000003.1"/>
</dbReference>
<dbReference type="InterPro" id="IPR011990">
    <property type="entry name" value="TPR-like_helical_dom_sf"/>
</dbReference>
<dbReference type="Gene3D" id="1.25.40.10">
    <property type="entry name" value="Tetratricopeptide repeat domain"/>
    <property type="match status" value="1"/>
</dbReference>
<keyword evidence="3" id="KW-1185">Reference proteome</keyword>
<proteinExistence type="predicted"/>
<reference evidence="2 3" key="1">
    <citation type="submission" date="2017-09" db="EMBL/GenBank/DDBJ databases">
        <authorList>
            <person name="Ehlers B."/>
            <person name="Leendertz F.H."/>
        </authorList>
    </citation>
    <scope>NUCLEOTIDE SEQUENCE [LARGE SCALE GENOMIC DNA]</scope>
    <source>
        <strain evidence="2 3">CGMCC 1.05381</strain>
    </source>
</reference>
<evidence type="ECO:0000313" key="3">
    <source>
        <dbReference type="Proteomes" id="UP000219440"/>
    </source>
</evidence>
<protein>
    <recommendedName>
        <fullName evidence="4">Tetratricopeptide repeat-containing protein</fullName>
    </recommendedName>
</protein>
<dbReference type="Proteomes" id="UP000219440">
    <property type="component" value="Unassembled WGS sequence"/>
</dbReference>
<evidence type="ECO:0000256" key="1">
    <source>
        <dbReference type="SAM" id="Phobius"/>
    </source>
</evidence>